<reference evidence="2" key="1">
    <citation type="submission" date="2021-05" db="EMBL/GenBank/DDBJ databases">
        <authorList>
            <person name="Alioto T."/>
            <person name="Alioto T."/>
            <person name="Gomez Garrido J."/>
        </authorList>
    </citation>
    <scope>NUCLEOTIDE SEQUENCE</scope>
</reference>
<keyword evidence="1" id="KW-0812">Transmembrane</keyword>
<sequence>MFHCLPVKDPNVLCIFGCLQLFFLLTFFEWLDFLPLRFGLICLCFSKKKCYTFKRMYSSIYYFWLVGFVLVTFYLQSALNKRVKVELRGEGSFSFFLRGTQRGELTRGPVLPDLAKVSTFR</sequence>
<evidence type="ECO:0000256" key="1">
    <source>
        <dbReference type="SAM" id="Phobius"/>
    </source>
</evidence>
<keyword evidence="1" id="KW-1133">Transmembrane helix</keyword>
<dbReference type="AlphaFoldDB" id="A0A8D8ET12"/>
<dbReference type="EMBL" id="HBUE01003418">
    <property type="protein sequence ID" value="CAG6444689.1"/>
    <property type="molecule type" value="Transcribed_RNA"/>
</dbReference>
<feature type="transmembrane region" description="Helical" evidence="1">
    <location>
        <begin position="12"/>
        <end position="31"/>
    </location>
</feature>
<organism evidence="2">
    <name type="scientific">Culex pipiens</name>
    <name type="common">House mosquito</name>
    <dbReference type="NCBI Taxonomy" id="7175"/>
    <lineage>
        <taxon>Eukaryota</taxon>
        <taxon>Metazoa</taxon>
        <taxon>Ecdysozoa</taxon>
        <taxon>Arthropoda</taxon>
        <taxon>Hexapoda</taxon>
        <taxon>Insecta</taxon>
        <taxon>Pterygota</taxon>
        <taxon>Neoptera</taxon>
        <taxon>Endopterygota</taxon>
        <taxon>Diptera</taxon>
        <taxon>Nematocera</taxon>
        <taxon>Culicoidea</taxon>
        <taxon>Culicidae</taxon>
        <taxon>Culicinae</taxon>
        <taxon>Culicini</taxon>
        <taxon>Culex</taxon>
        <taxon>Culex</taxon>
    </lineage>
</organism>
<evidence type="ECO:0000313" key="2">
    <source>
        <dbReference type="EMBL" id="CAG6444689.1"/>
    </source>
</evidence>
<feature type="transmembrane region" description="Helical" evidence="1">
    <location>
        <begin position="61"/>
        <end position="79"/>
    </location>
</feature>
<keyword evidence="1" id="KW-0472">Membrane</keyword>
<proteinExistence type="predicted"/>
<accession>A0A8D8ET12</accession>
<name>A0A8D8ET12_CULPI</name>
<protein>
    <submittedName>
        <fullName evidence="2">(northern house mosquito) hypothetical protein</fullName>
    </submittedName>
</protein>